<keyword evidence="2" id="KW-0479">Metal-binding</keyword>
<keyword evidence="3" id="KW-0378">Hydrolase</keyword>
<dbReference type="Gene3D" id="3.40.50.1010">
    <property type="entry name" value="5'-nuclease"/>
    <property type="match status" value="1"/>
</dbReference>
<keyword evidence="1" id="KW-0540">Nuclease</keyword>
<evidence type="ECO:0000313" key="6">
    <source>
        <dbReference type="EMBL" id="THV16043.1"/>
    </source>
</evidence>
<evidence type="ECO:0000259" key="5">
    <source>
        <dbReference type="Pfam" id="PF01850"/>
    </source>
</evidence>
<reference evidence="6 7" key="1">
    <citation type="journal article" date="2009" name="Int. J. Syst. Evol. Microbiol.">
        <title>Nocardioides caeni sp. nov., isolated from wastewater.</title>
        <authorList>
            <person name="Yoon J.H."/>
            <person name="Kang S.J."/>
            <person name="Park S."/>
            <person name="Kim W."/>
            <person name="Oh T.K."/>
        </authorList>
    </citation>
    <scope>NUCLEOTIDE SEQUENCE [LARGE SCALE GENOMIC DNA]</scope>
    <source>
        <strain evidence="6 7">DSM 23134</strain>
    </source>
</reference>
<sequence>MTAPLHLDTHVVIWLFADQRHLVAGPVLDRLETDDLRISPMVRLELTYLHEVGRIAVPAARILDELERSIGLTDDTTPFALVTRTAAEQRWTRDPFDRVIAAQALAGFGVLATKDAMIREALRGYALWG</sequence>
<keyword evidence="7" id="KW-1185">Reference proteome</keyword>
<evidence type="ECO:0000256" key="3">
    <source>
        <dbReference type="ARBA" id="ARBA00022801"/>
    </source>
</evidence>
<dbReference type="Proteomes" id="UP000307087">
    <property type="component" value="Unassembled WGS sequence"/>
</dbReference>
<dbReference type="EMBL" id="STGW01000003">
    <property type="protein sequence ID" value="THV16043.1"/>
    <property type="molecule type" value="Genomic_DNA"/>
</dbReference>
<dbReference type="OrthoDB" id="9798990at2"/>
<evidence type="ECO:0000313" key="7">
    <source>
        <dbReference type="Proteomes" id="UP000307087"/>
    </source>
</evidence>
<dbReference type="RefSeq" id="WP_136562138.1">
    <property type="nucleotide sequence ID" value="NZ_BAABLS010000010.1"/>
</dbReference>
<comment type="caution">
    <text evidence="6">The sequence shown here is derived from an EMBL/GenBank/DDBJ whole genome shotgun (WGS) entry which is preliminary data.</text>
</comment>
<proteinExistence type="predicted"/>
<name>A0A4S8NGX4_9ACTN</name>
<dbReference type="AlphaFoldDB" id="A0A4S8NGX4"/>
<evidence type="ECO:0000256" key="4">
    <source>
        <dbReference type="ARBA" id="ARBA00022842"/>
    </source>
</evidence>
<evidence type="ECO:0000256" key="1">
    <source>
        <dbReference type="ARBA" id="ARBA00022722"/>
    </source>
</evidence>
<dbReference type="GO" id="GO:0046872">
    <property type="term" value="F:metal ion binding"/>
    <property type="evidence" value="ECO:0007669"/>
    <property type="project" value="UniProtKB-KW"/>
</dbReference>
<dbReference type="GO" id="GO:0004518">
    <property type="term" value="F:nuclease activity"/>
    <property type="evidence" value="ECO:0007669"/>
    <property type="project" value="UniProtKB-KW"/>
</dbReference>
<keyword evidence="4" id="KW-0460">Magnesium</keyword>
<organism evidence="6 7">
    <name type="scientific">Nocardioides caeni</name>
    <dbReference type="NCBI Taxonomy" id="574700"/>
    <lineage>
        <taxon>Bacteria</taxon>
        <taxon>Bacillati</taxon>
        <taxon>Actinomycetota</taxon>
        <taxon>Actinomycetes</taxon>
        <taxon>Propionibacteriales</taxon>
        <taxon>Nocardioidaceae</taxon>
        <taxon>Nocardioides</taxon>
    </lineage>
</organism>
<dbReference type="SUPFAM" id="SSF88723">
    <property type="entry name" value="PIN domain-like"/>
    <property type="match status" value="1"/>
</dbReference>
<protein>
    <submittedName>
        <fullName evidence="6">Type II toxin-antitoxin system VapC family toxin</fullName>
    </submittedName>
</protein>
<gene>
    <name evidence="6" type="ORF">E9934_06820</name>
</gene>
<dbReference type="Pfam" id="PF01850">
    <property type="entry name" value="PIN"/>
    <property type="match status" value="1"/>
</dbReference>
<evidence type="ECO:0000256" key="2">
    <source>
        <dbReference type="ARBA" id="ARBA00022723"/>
    </source>
</evidence>
<feature type="domain" description="PIN" evidence="5">
    <location>
        <begin position="7"/>
        <end position="120"/>
    </location>
</feature>
<dbReference type="InterPro" id="IPR029060">
    <property type="entry name" value="PIN-like_dom_sf"/>
</dbReference>
<dbReference type="GO" id="GO:0016787">
    <property type="term" value="F:hydrolase activity"/>
    <property type="evidence" value="ECO:0007669"/>
    <property type="project" value="UniProtKB-KW"/>
</dbReference>
<dbReference type="InterPro" id="IPR002716">
    <property type="entry name" value="PIN_dom"/>
</dbReference>
<accession>A0A4S8NGX4</accession>